<keyword evidence="8" id="KW-0460">Magnesium</keyword>
<dbReference type="GeneID" id="109724964"/>
<sequence>MGTKAPETGVKKPTFTPKALIHQKYASKASYRIEEVQETLENGCPGLAIGQQSRILYRCFLDLPELSVVSDTFTRKKDAEQSAAQIAVEKLGIQSNLNSSTPEEAWNELVARMSGLFTDEFLSSSHPLVVHFGVALRRAGNLYGTIPMTVIAACDVKVNSLCKIIDPKAESDPLVVLSLISKAAKASESVCTLDGKFWIRKKEGYSPNVIELILNRSSSISECLQVEAVYIPCEMEEQVSTLSLLVSDTKYYMDEIAEKLNVNDSSQIIVSRTVGKASSDMKLYFPIPEACIDVNMEQLLNKRASYFSGQSIYGNAIFANIGYTRKSSELFCEDVSLCSYYRMLLGKLPDGAYKVSREAIFAAELPTSYTSRSNWKGPPPRDLLCVFCRQQRLSEPIFSVTNVDSYEISSELSGNCKEVQHANGGIGGIDNKDSDKSILLKCEVKIFSRRQETLAEFSFADTYRKESDAIQNSALKVLNWFDNYLKQLDMPIEKISSFGSSDNIKVYPQAFAQEFAMYLSVYGVKQNYFPGKCSSLGSFPRNLSIPKFENGMILFSIDGPDSGVFPSPGSLTCISYATSLVKEEINLKEVLESNDEFEFEVGTGAVISQIEACVTQLSINQAANFVIEAPSREIILAAAGESANRLSQLPLDNCFLEFSVKVLRVTEPLEDRMEKALFSPPLSKQRVEFAVRHINESQATTLVDFGCGSGSLLDSLLEHTTSLEKIVGVDISRKSLTRAAKVLHQKLSKTSLNQMKSAELYDGSITDFDSRLCGFDIGTCLEVIEHMEEDQAWLFGDIALSSFCPRILIVSTPNYEYNPILQRSSVPNKEEDSEDKSGPCKFRNNDHKFEWARAQFEHWANKLALRHDYSVEFSGVGGLGDVEPGFASQIAVFRRNILNLADEECASIENSRHPCELVWEWNGQPNL</sequence>
<feature type="domain" description="HEN1 double-stranded RNA binding" evidence="14">
    <location>
        <begin position="349"/>
        <end position="485"/>
    </location>
</feature>
<dbReference type="Pfam" id="PF08242">
    <property type="entry name" value="Methyltransf_12"/>
    <property type="match status" value="1"/>
</dbReference>
<dbReference type="OrthoDB" id="2154311at2759"/>
<evidence type="ECO:0000256" key="5">
    <source>
        <dbReference type="ARBA" id="ARBA00022679"/>
    </source>
</evidence>
<accession>A0A6P5GNW1</accession>
<keyword evidence="4" id="KW-0489">Methyltransferase</keyword>
<keyword evidence="10" id="KW-0943">RNA-mediated gene silencing</keyword>
<evidence type="ECO:0000256" key="1">
    <source>
        <dbReference type="ARBA" id="ARBA00001946"/>
    </source>
</evidence>
<feature type="domain" description="Small RNA 2'-O-methyltransferase Hen1 La-motif C-terminal" evidence="15">
    <location>
        <begin position="225"/>
        <end position="347"/>
    </location>
</feature>
<evidence type="ECO:0000256" key="3">
    <source>
        <dbReference type="ARBA" id="ARBA00021330"/>
    </source>
</evidence>
<dbReference type="RefSeq" id="XP_020109565.1">
    <property type="nucleotide sequence ID" value="XM_020253976.1"/>
</dbReference>
<dbReference type="GO" id="GO:0001510">
    <property type="term" value="P:RNA methylation"/>
    <property type="evidence" value="ECO:0007669"/>
    <property type="project" value="InterPro"/>
</dbReference>
<keyword evidence="7" id="KW-0479">Metal-binding</keyword>
<keyword evidence="5" id="KW-0808">Transferase</keyword>
<dbReference type="Proteomes" id="UP000515123">
    <property type="component" value="Linkage group 19"/>
</dbReference>
<evidence type="ECO:0000256" key="4">
    <source>
        <dbReference type="ARBA" id="ARBA00022603"/>
    </source>
</evidence>
<dbReference type="RefSeq" id="XP_020109564.1">
    <property type="nucleotide sequence ID" value="XM_020253975.1"/>
</dbReference>
<dbReference type="Gene3D" id="3.40.50.150">
    <property type="entry name" value="Vaccinia Virus protein VP39"/>
    <property type="match status" value="1"/>
</dbReference>
<name>A0A6P5GNW1_ANACO</name>
<keyword evidence="9" id="KW-0694">RNA-binding</keyword>
<protein>
    <recommendedName>
        <fullName evidence="3">Small RNA 2'-O-methyltransferase</fullName>
        <ecNumber evidence="11">2.1.1.386</ecNumber>
    </recommendedName>
</protein>
<dbReference type="RefSeq" id="XP_020109559.1">
    <property type="nucleotide sequence ID" value="XM_020253970.1"/>
</dbReference>
<evidence type="ECO:0000256" key="12">
    <source>
        <dbReference type="ARBA" id="ARBA00048418"/>
    </source>
</evidence>
<evidence type="ECO:0000256" key="2">
    <source>
        <dbReference type="ARBA" id="ARBA00009026"/>
    </source>
</evidence>
<dbReference type="RefSeq" id="XP_020109561.1">
    <property type="nucleotide sequence ID" value="XM_020253972.1"/>
</dbReference>
<dbReference type="EC" id="2.1.1.386" evidence="11"/>
<reference evidence="17" key="1">
    <citation type="journal article" date="2015" name="Nat. Genet.">
        <title>The pineapple genome and the evolution of CAM photosynthesis.</title>
        <authorList>
            <person name="Ming R."/>
            <person name="VanBuren R."/>
            <person name="Wai C.M."/>
            <person name="Tang H."/>
            <person name="Schatz M.C."/>
            <person name="Bowers J.E."/>
            <person name="Lyons E."/>
            <person name="Wang M.L."/>
            <person name="Chen J."/>
            <person name="Biggers E."/>
            <person name="Zhang J."/>
            <person name="Huang L."/>
            <person name="Zhang L."/>
            <person name="Miao W."/>
            <person name="Zhang J."/>
            <person name="Ye Z."/>
            <person name="Miao C."/>
            <person name="Lin Z."/>
            <person name="Wang H."/>
            <person name="Zhou H."/>
            <person name="Yim W.C."/>
            <person name="Priest H.D."/>
            <person name="Zheng C."/>
            <person name="Woodhouse M."/>
            <person name="Edger P.P."/>
            <person name="Guyot R."/>
            <person name="Guo H.B."/>
            <person name="Guo H."/>
            <person name="Zheng G."/>
            <person name="Singh R."/>
            <person name="Sharma A."/>
            <person name="Min X."/>
            <person name="Zheng Y."/>
            <person name="Lee H."/>
            <person name="Gurtowski J."/>
            <person name="Sedlazeck F.J."/>
            <person name="Harkess A."/>
            <person name="McKain M.R."/>
            <person name="Liao Z."/>
            <person name="Fang J."/>
            <person name="Liu J."/>
            <person name="Zhang X."/>
            <person name="Zhang Q."/>
            <person name="Hu W."/>
            <person name="Qin Y."/>
            <person name="Wang K."/>
            <person name="Chen L.Y."/>
            <person name="Shirley N."/>
            <person name="Lin Y.R."/>
            <person name="Liu L.Y."/>
            <person name="Hernandez A.G."/>
            <person name="Wright C.L."/>
            <person name="Bulone V."/>
            <person name="Tuskan G.A."/>
            <person name="Heath K."/>
            <person name="Zee F."/>
            <person name="Moore P.H."/>
            <person name="Sunkar R."/>
            <person name="Leebens-Mack J.H."/>
            <person name="Mockler T."/>
            <person name="Bennetzen J.L."/>
            <person name="Freeling M."/>
            <person name="Sankoff D."/>
            <person name="Paterson A.H."/>
            <person name="Zhu X."/>
            <person name="Yang X."/>
            <person name="Smith J.A."/>
            <person name="Cushman J.C."/>
            <person name="Paull R.E."/>
            <person name="Yu Q."/>
        </authorList>
    </citation>
    <scope>NUCLEOTIDE SEQUENCE [LARGE SCALE GENOMIC DNA]</scope>
    <source>
        <strain evidence="17">cv. F153</strain>
    </source>
</reference>
<evidence type="ECO:0000259" key="16">
    <source>
        <dbReference type="Pfam" id="PF24995"/>
    </source>
</evidence>
<keyword evidence="17" id="KW-1185">Reference proteome</keyword>
<dbReference type="RefSeq" id="XP_020109560.1">
    <property type="nucleotide sequence ID" value="XM_020253971.1"/>
</dbReference>
<evidence type="ECO:0000256" key="6">
    <source>
        <dbReference type="ARBA" id="ARBA00022691"/>
    </source>
</evidence>
<dbReference type="GO" id="GO:0005737">
    <property type="term" value="C:cytoplasm"/>
    <property type="evidence" value="ECO:0007669"/>
    <property type="project" value="TreeGrafter"/>
</dbReference>
<evidence type="ECO:0000313" key="24">
    <source>
        <dbReference type="RefSeq" id="XP_020109565.1"/>
    </source>
</evidence>
<dbReference type="Pfam" id="PF21224">
    <property type="entry name" value="Hen1_LCD"/>
    <property type="match status" value="1"/>
</dbReference>
<comment type="catalytic activity">
    <reaction evidence="12">
        <text>small RNA 3'-end nucleotide + S-adenosyl-L-methionine = small RNA 3'-end 2'-O-methylnucleotide + S-adenosyl-L-homocysteine + H(+)</text>
        <dbReference type="Rhea" id="RHEA:37887"/>
        <dbReference type="Rhea" id="RHEA-COMP:10415"/>
        <dbReference type="Rhea" id="RHEA-COMP:10416"/>
        <dbReference type="ChEBI" id="CHEBI:15378"/>
        <dbReference type="ChEBI" id="CHEBI:57856"/>
        <dbReference type="ChEBI" id="CHEBI:59789"/>
        <dbReference type="ChEBI" id="CHEBI:74896"/>
        <dbReference type="ChEBI" id="CHEBI:74898"/>
        <dbReference type="EC" id="2.1.1.386"/>
    </reaction>
</comment>
<dbReference type="InterPro" id="IPR056755">
    <property type="entry name" value="DSRM_2"/>
</dbReference>
<comment type="cofactor">
    <cofactor evidence="1">
        <name>Mg(2+)</name>
        <dbReference type="ChEBI" id="CHEBI:18420"/>
    </cofactor>
</comment>
<evidence type="ECO:0000313" key="19">
    <source>
        <dbReference type="RefSeq" id="XP_020109560.1"/>
    </source>
</evidence>
<comment type="similarity">
    <text evidence="2">Belongs to the methyltransferase superfamily. HEN1 family.</text>
</comment>
<dbReference type="InterPro" id="IPR040870">
    <property type="entry name" value="HEN1_dsRBD2"/>
</dbReference>
<dbReference type="SUPFAM" id="SSF53335">
    <property type="entry name" value="S-adenosyl-L-methionine-dependent methyltransferases"/>
    <property type="match status" value="1"/>
</dbReference>
<evidence type="ECO:0000313" key="25">
    <source>
        <dbReference type="RefSeq" id="XP_020109566.1"/>
    </source>
</evidence>
<evidence type="ECO:0000313" key="22">
    <source>
        <dbReference type="RefSeq" id="XP_020109563.1"/>
    </source>
</evidence>
<dbReference type="GO" id="GO:0003723">
    <property type="term" value="F:RNA binding"/>
    <property type="evidence" value="ECO:0007669"/>
    <property type="project" value="UniProtKB-KW"/>
</dbReference>
<feature type="domain" description="dsRNA binding" evidence="16">
    <location>
        <begin position="22"/>
        <end position="92"/>
    </location>
</feature>
<feature type="domain" description="Methyltransferase type 12" evidence="13">
    <location>
        <begin position="703"/>
        <end position="794"/>
    </location>
</feature>
<dbReference type="GO" id="GO:0046872">
    <property type="term" value="F:metal ion binding"/>
    <property type="evidence" value="ECO:0007669"/>
    <property type="project" value="UniProtKB-KW"/>
</dbReference>
<dbReference type="Gramene" id="Aco008418.1.mrna1">
    <property type="protein sequence ID" value="Aco008418.1.mrna1"/>
    <property type="gene ID" value="Aco008418.1.path1"/>
</dbReference>
<gene>
    <name evidence="18 19 20 21 22 23 24 25" type="primary">LOC109724964</name>
</gene>
<dbReference type="PANTHER" id="PTHR21404">
    <property type="entry name" value="HEN1"/>
    <property type="match status" value="1"/>
</dbReference>
<evidence type="ECO:0000259" key="13">
    <source>
        <dbReference type="Pfam" id="PF08242"/>
    </source>
</evidence>
<evidence type="ECO:0000256" key="10">
    <source>
        <dbReference type="ARBA" id="ARBA00023158"/>
    </source>
</evidence>
<dbReference type="InterPro" id="IPR040813">
    <property type="entry name" value="Hen1_Lam_C"/>
</dbReference>
<dbReference type="RefSeq" id="XP_020109566.1">
    <property type="nucleotide sequence ID" value="XM_020253977.1"/>
</dbReference>
<dbReference type="Pfam" id="PF24995">
    <property type="entry name" value="DSRM_2"/>
    <property type="match status" value="1"/>
</dbReference>
<evidence type="ECO:0000313" key="20">
    <source>
        <dbReference type="RefSeq" id="XP_020109561.1"/>
    </source>
</evidence>
<evidence type="ECO:0000256" key="7">
    <source>
        <dbReference type="ARBA" id="ARBA00022723"/>
    </source>
</evidence>
<dbReference type="InterPro" id="IPR029063">
    <property type="entry name" value="SAM-dependent_MTases_sf"/>
</dbReference>
<dbReference type="InterPro" id="IPR026610">
    <property type="entry name" value="Hen1"/>
</dbReference>
<dbReference type="InterPro" id="IPR013217">
    <property type="entry name" value="Methyltransf_12"/>
</dbReference>
<evidence type="ECO:0000256" key="8">
    <source>
        <dbReference type="ARBA" id="ARBA00022842"/>
    </source>
</evidence>
<keyword evidence="6" id="KW-0949">S-adenosyl-L-methionine</keyword>
<organism evidence="23">
    <name type="scientific">Ananas comosus</name>
    <name type="common">Pineapple</name>
    <name type="synonym">Ananas ananas</name>
    <dbReference type="NCBI Taxonomy" id="4615"/>
    <lineage>
        <taxon>Eukaryota</taxon>
        <taxon>Viridiplantae</taxon>
        <taxon>Streptophyta</taxon>
        <taxon>Embryophyta</taxon>
        <taxon>Tracheophyta</taxon>
        <taxon>Spermatophyta</taxon>
        <taxon>Magnoliopsida</taxon>
        <taxon>Liliopsida</taxon>
        <taxon>Poales</taxon>
        <taxon>Bromeliaceae</taxon>
        <taxon>Bromelioideae</taxon>
        <taxon>Ananas</taxon>
    </lineage>
</organism>
<evidence type="ECO:0000256" key="9">
    <source>
        <dbReference type="ARBA" id="ARBA00022884"/>
    </source>
</evidence>
<proteinExistence type="inferred from homology"/>
<evidence type="ECO:0000259" key="14">
    <source>
        <dbReference type="Pfam" id="PF17842"/>
    </source>
</evidence>
<dbReference type="Pfam" id="PF18441">
    <property type="entry name" value="Hen1_Lam_C"/>
    <property type="match status" value="1"/>
</dbReference>
<dbReference type="GO" id="GO:0030422">
    <property type="term" value="P:siRNA processing"/>
    <property type="evidence" value="ECO:0007669"/>
    <property type="project" value="TreeGrafter"/>
</dbReference>
<dbReference type="RefSeq" id="XP_020109562.1">
    <property type="nucleotide sequence ID" value="XM_020253973.1"/>
</dbReference>
<dbReference type="RefSeq" id="XP_020109563.1">
    <property type="nucleotide sequence ID" value="XM_020253974.1"/>
</dbReference>
<reference evidence="18 19" key="2">
    <citation type="submission" date="2025-04" db="UniProtKB">
        <authorList>
            <consortium name="RefSeq"/>
        </authorList>
    </citation>
    <scope>IDENTIFICATION</scope>
    <source>
        <tissue evidence="18 19">Leaf</tissue>
    </source>
</reference>
<dbReference type="AlphaFoldDB" id="A0A6P5GNW1"/>
<dbReference type="FunFam" id="3.40.50.150:FF:000215">
    <property type="entry name" value="Hua enhancer1"/>
    <property type="match status" value="1"/>
</dbReference>
<dbReference type="GO" id="GO:0005634">
    <property type="term" value="C:nucleus"/>
    <property type="evidence" value="ECO:0007669"/>
    <property type="project" value="TreeGrafter"/>
</dbReference>
<evidence type="ECO:0000313" key="23">
    <source>
        <dbReference type="RefSeq" id="XP_020109564.1"/>
    </source>
</evidence>
<evidence type="ECO:0000313" key="18">
    <source>
        <dbReference type="RefSeq" id="XP_020109559.1"/>
    </source>
</evidence>
<evidence type="ECO:0000313" key="17">
    <source>
        <dbReference type="Proteomes" id="UP000515123"/>
    </source>
</evidence>
<dbReference type="GO" id="GO:0090486">
    <property type="term" value="F:small RNA 2'-O-methyltransferase activity"/>
    <property type="evidence" value="ECO:0007669"/>
    <property type="project" value="UniProtKB-EC"/>
</dbReference>
<dbReference type="Gene3D" id="3.30.160.20">
    <property type="match status" value="1"/>
</dbReference>
<evidence type="ECO:0000313" key="21">
    <source>
        <dbReference type="RefSeq" id="XP_020109562.1"/>
    </source>
</evidence>
<dbReference type="PANTHER" id="PTHR21404:SF3">
    <property type="entry name" value="SMALL RNA 2'-O-METHYLTRANSFERASE"/>
    <property type="match status" value="1"/>
</dbReference>
<evidence type="ECO:0000259" key="15">
    <source>
        <dbReference type="Pfam" id="PF18441"/>
    </source>
</evidence>
<dbReference type="Pfam" id="PF17842">
    <property type="entry name" value="dsRBD2"/>
    <property type="match status" value="1"/>
</dbReference>
<evidence type="ECO:0000256" key="11">
    <source>
        <dbReference type="ARBA" id="ARBA00035025"/>
    </source>
</evidence>